<sequence length="459" mass="51416">MDFKLPIYCIGVTQSAENVTRIAILQKTCKGWSLCRCEKLTETGALSWPKRFLSSKVVLSLQGRETLVKSVSSSLKSKKNFLKMVYAEQEATAAFPLKDLVIAHDLGEWNSAQERVVTLWMLQRQSVALATALLEEKGGFATHISCRAKDLFSALQQSLLRNLATYFFVYEGLDETVCLFVQEGSVLLSRSFKNDSESLLDDLLASFAYVQEVYTASLSEIHGAYLSSSLRTLLSRRAGVPVIISLLFSELSPDQEVYRDAVAAAFQGVRSCHTCFSYSWGDFSRKACSYWIKKRLWSLSKLAFASMLAIFIGGGVESLLLVHKAQQIFREIAPEKEITRVLRSAQQVVKEVCDSDHSQEYEYLPTVPTNQEVMEVLGRMTANLPSVSFSHYLYKLEDIPSEERPLGGYRAYISLQGAANDEDFASFIDQLSAWIGARVLSKKLADRQFDVRIALQGRG</sequence>
<name>A0A0H2X2U1_CHLTA</name>
<gene>
    <name evidence="1" type="ordered locus">CTA_0701</name>
</gene>
<evidence type="ECO:0000313" key="1">
    <source>
        <dbReference type="EMBL" id="AAX50923.1"/>
    </source>
</evidence>
<evidence type="ECO:0000313" key="2">
    <source>
        <dbReference type="Proteomes" id="UP000002532"/>
    </source>
</evidence>
<dbReference type="RefSeq" id="WP_009872016.1">
    <property type="nucleotide sequence ID" value="NC_007429.1"/>
</dbReference>
<dbReference type="HOGENOM" id="CLU_054012_0_0_0"/>
<reference evidence="1 2" key="1">
    <citation type="journal article" date="2005" name="Infect. Immun.">
        <title>Comparative genomic analysis of Chlamydia trachomatis oculotropic and genitotropic strains.</title>
        <authorList>
            <person name="Carlson J.H."/>
            <person name="Porcella S.F."/>
            <person name="McClarty G."/>
            <person name="Caldwell H.D."/>
        </authorList>
    </citation>
    <scope>NUCLEOTIDE SEQUENCE [LARGE SCALE GENOMIC DNA]</scope>
    <source>
        <strain evidence="2">ATCC VR-571B / DSM 19440 / HAR-13</strain>
    </source>
</reference>
<dbReference type="EMBL" id="CP000051">
    <property type="protein sequence ID" value="AAX50923.1"/>
    <property type="molecule type" value="Genomic_DNA"/>
</dbReference>
<dbReference type="Proteomes" id="UP000002532">
    <property type="component" value="Chromosome"/>
</dbReference>
<dbReference type="AlphaFoldDB" id="A0A0H2X2U1"/>
<dbReference type="KEGG" id="cta:CTA_0701"/>
<organism evidence="1 2">
    <name type="scientific">Chlamydia trachomatis serovar A (strain ATCC VR-571B / DSM 19440 / HAR-13)</name>
    <dbReference type="NCBI Taxonomy" id="315277"/>
    <lineage>
        <taxon>Bacteria</taxon>
        <taxon>Pseudomonadati</taxon>
        <taxon>Chlamydiota</taxon>
        <taxon>Chlamydiia</taxon>
        <taxon>Chlamydiales</taxon>
        <taxon>Chlamydiaceae</taxon>
        <taxon>Chlamydia/Chlamydophila group</taxon>
        <taxon>Chlamydia</taxon>
    </lineage>
</organism>
<keyword evidence="2" id="KW-1185">Reference proteome</keyword>
<proteinExistence type="predicted"/>
<protein>
    <submittedName>
        <fullName evidence="1">Uncharacterized protein</fullName>
    </submittedName>
</protein>
<accession>A0A0H2X2U1</accession>